<comment type="caution">
    <text evidence="2">The sequence shown here is derived from an EMBL/GenBank/DDBJ whole genome shotgun (WGS) entry which is preliminary data.</text>
</comment>
<sequence length="122" mass="13002">MRFGEAKGFTTSAQAIVSTVLLAPRAPSSTQCSPCYKSRALRASRMPRCARCLGAHSISAFFLLVCLAGSNDWPGASPTPRMWSSAPATCCWLIRDTMGATNAPIGPRSNGSGPRSQRSPRR</sequence>
<organism evidence="2 3">
    <name type="scientific">Parathielavia hyrcaniae</name>
    <dbReference type="NCBI Taxonomy" id="113614"/>
    <lineage>
        <taxon>Eukaryota</taxon>
        <taxon>Fungi</taxon>
        <taxon>Dikarya</taxon>
        <taxon>Ascomycota</taxon>
        <taxon>Pezizomycotina</taxon>
        <taxon>Sordariomycetes</taxon>
        <taxon>Sordariomycetidae</taxon>
        <taxon>Sordariales</taxon>
        <taxon>Chaetomiaceae</taxon>
        <taxon>Parathielavia</taxon>
    </lineage>
</organism>
<reference evidence="2" key="2">
    <citation type="submission" date="2023-05" db="EMBL/GenBank/DDBJ databases">
        <authorList>
            <consortium name="Lawrence Berkeley National Laboratory"/>
            <person name="Steindorff A."/>
            <person name="Hensen N."/>
            <person name="Bonometti L."/>
            <person name="Westerberg I."/>
            <person name="Brannstrom I.O."/>
            <person name="Guillou S."/>
            <person name="Cros-Aarteil S."/>
            <person name="Calhoun S."/>
            <person name="Haridas S."/>
            <person name="Kuo A."/>
            <person name="Mondo S."/>
            <person name="Pangilinan J."/>
            <person name="Riley R."/>
            <person name="Labutti K."/>
            <person name="Andreopoulos B."/>
            <person name="Lipzen A."/>
            <person name="Chen C."/>
            <person name="Yanf M."/>
            <person name="Daum C."/>
            <person name="Ng V."/>
            <person name="Clum A."/>
            <person name="Ohm R."/>
            <person name="Martin F."/>
            <person name="Silar P."/>
            <person name="Natvig D."/>
            <person name="Lalanne C."/>
            <person name="Gautier V."/>
            <person name="Ament-Velasquez S.L."/>
            <person name="Kruys A."/>
            <person name="Hutchinson M.I."/>
            <person name="Powell A.J."/>
            <person name="Barry K."/>
            <person name="Miller A.N."/>
            <person name="Grigoriev I.V."/>
            <person name="Debuchy R."/>
            <person name="Gladieux P."/>
            <person name="Thoren M.H."/>
            <person name="Johannesson H."/>
        </authorList>
    </citation>
    <scope>NUCLEOTIDE SEQUENCE</scope>
    <source>
        <strain evidence="2">CBS 757.83</strain>
    </source>
</reference>
<dbReference type="AlphaFoldDB" id="A0AAN6SXN2"/>
<evidence type="ECO:0000313" key="2">
    <source>
        <dbReference type="EMBL" id="KAK4097645.1"/>
    </source>
</evidence>
<accession>A0AAN6SXN2</accession>
<reference evidence="2" key="1">
    <citation type="journal article" date="2023" name="Mol. Phylogenet. Evol.">
        <title>Genome-scale phylogeny and comparative genomics of the fungal order Sordariales.</title>
        <authorList>
            <person name="Hensen N."/>
            <person name="Bonometti L."/>
            <person name="Westerberg I."/>
            <person name="Brannstrom I.O."/>
            <person name="Guillou S."/>
            <person name="Cros-Aarteil S."/>
            <person name="Calhoun S."/>
            <person name="Haridas S."/>
            <person name="Kuo A."/>
            <person name="Mondo S."/>
            <person name="Pangilinan J."/>
            <person name="Riley R."/>
            <person name="LaButti K."/>
            <person name="Andreopoulos B."/>
            <person name="Lipzen A."/>
            <person name="Chen C."/>
            <person name="Yan M."/>
            <person name="Daum C."/>
            <person name="Ng V."/>
            <person name="Clum A."/>
            <person name="Steindorff A."/>
            <person name="Ohm R.A."/>
            <person name="Martin F."/>
            <person name="Silar P."/>
            <person name="Natvig D.O."/>
            <person name="Lalanne C."/>
            <person name="Gautier V."/>
            <person name="Ament-Velasquez S.L."/>
            <person name="Kruys A."/>
            <person name="Hutchinson M.I."/>
            <person name="Powell A.J."/>
            <person name="Barry K."/>
            <person name="Miller A.N."/>
            <person name="Grigoriev I.V."/>
            <person name="Debuchy R."/>
            <person name="Gladieux P."/>
            <person name="Hiltunen Thoren M."/>
            <person name="Johannesson H."/>
        </authorList>
    </citation>
    <scope>NUCLEOTIDE SEQUENCE</scope>
    <source>
        <strain evidence="2">CBS 757.83</strain>
    </source>
</reference>
<feature type="region of interest" description="Disordered" evidence="1">
    <location>
        <begin position="101"/>
        <end position="122"/>
    </location>
</feature>
<name>A0AAN6SXN2_9PEZI</name>
<dbReference type="EMBL" id="MU863671">
    <property type="protein sequence ID" value="KAK4097645.1"/>
    <property type="molecule type" value="Genomic_DNA"/>
</dbReference>
<gene>
    <name evidence="2" type="ORF">N658DRAFT_270020</name>
</gene>
<keyword evidence="3" id="KW-1185">Reference proteome</keyword>
<feature type="compositionally biased region" description="Low complexity" evidence="1">
    <location>
        <begin position="104"/>
        <end position="122"/>
    </location>
</feature>
<protein>
    <submittedName>
        <fullName evidence="2">Uncharacterized protein</fullName>
    </submittedName>
</protein>
<proteinExistence type="predicted"/>
<evidence type="ECO:0000256" key="1">
    <source>
        <dbReference type="SAM" id="MobiDB-lite"/>
    </source>
</evidence>
<evidence type="ECO:0000313" key="3">
    <source>
        <dbReference type="Proteomes" id="UP001305647"/>
    </source>
</evidence>
<dbReference type="Proteomes" id="UP001305647">
    <property type="component" value="Unassembled WGS sequence"/>
</dbReference>